<dbReference type="RefSeq" id="WP_239502133.1">
    <property type="nucleotide sequence ID" value="NZ_FOGO01000009.1"/>
</dbReference>
<reference evidence="4" key="1">
    <citation type="submission" date="2016-10" db="EMBL/GenBank/DDBJ databases">
        <authorList>
            <person name="Varghese N."/>
            <person name="Submissions S."/>
        </authorList>
    </citation>
    <scope>NUCLEOTIDE SEQUENCE [LARGE SCALE GENOMIC DNA]</scope>
    <source>
        <strain evidence="4">CGMCC 4.6825</strain>
    </source>
</reference>
<protein>
    <submittedName>
        <fullName evidence="3">Uncharacterized protein</fullName>
    </submittedName>
</protein>
<accession>A0A1H9US37</accession>
<proteinExistence type="predicted"/>
<name>A0A1H9US37_9ACTN</name>
<feature type="coiled-coil region" evidence="1">
    <location>
        <begin position="74"/>
        <end position="116"/>
    </location>
</feature>
<dbReference type="Proteomes" id="UP000182841">
    <property type="component" value="Unassembled WGS sequence"/>
</dbReference>
<evidence type="ECO:0000313" key="3">
    <source>
        <dbReference type="EMBL" id="SES12151.1"/>
    </source>
</evidence>
<feature type="region of interest" description="Disordered" evidence="2">
    <location>
        <begin position="1"/>
        <end position="55"/>
    </location>
</feature>
<keyword evidence="1" id="KW-0175">Coiled coil</keyword>
<dbReference type="STRING" id="943816.AN217_24475"/>
<keyword evidence="4" id="KW-1185">Reference proteome</keyword>
<dbReference type="EMBL" id="FOGO01000009">
    <property type="protein sequence ID" value="SES12151.1"/>
    <property type="molecule type" value="Genomic_DNA"/>
</dbReference>
<organism evidence="3 4">
    <name type="scientific">Streptomyces qinglanensis</name>
    <dbReference type="NCBI Taxonomy" id="943816"/>
    <lineage>
        <taxon>Bacteria</taxon>
        <taxon>Bacillati</taxon>
        <taxon>Actinomycetota</taxon>
        <taxon>Actinomycetes</taxon>
        <taxon>Kitasatosporales</taxon>
        <taxon>Streptomycetaceae</taxon>
        <taxon>Streptomyces</taxon>
    </lineage>
</organism>
<gene>
    <name evidence="3" type="ORF">SAMN05421870_10989</name>
</gene>
<evidence type="ECO:0000256" key="1">
    <source>
        <dbReference type="SAM" id="Coils"/>
    </source>
</evidence>
<sequence>MNPRRRHGSPVRRKAVAGTIDNPSALDPRTRHLTKQDPTMTPVHETTARTRSDATVVRQNRTRDMQLMPESLARAQIQQRMHEAEAERRALRLRTARRLQRRAERATLRARRALAMAVMQ</sequence>
<feature type="compositionally biased region" description="Basic residues" evidence="2">
    <location>
        <begin position="1"/>
        <end position="15"/>
    </location>
</feature>
<dbReference type="AlphaFoldDB" id="A0A1H9US37"/>
<evidence type="ECO:0000256" key="2">
    <source>
        <dbReference type="SAM" id="MobiDB-lite"/>
    </source>
</evidence>
<evidence type="ECO:0000313" key="4">
    <source>
        <dbReference type="Proteomes" id="UP000182841"/>
    </source>
</evidence>